<reference evidence="3" key="1">
    <citation type="submission" date="2016-06" db="EMBL/GenBank/DDBJ databases">
        <title>Parallel loss of symbiosis genes in relatives of nitrogen-fixing non-legume Parasponia.</title>
        <authorList>
            <person name="Van Velzen R."/>
            <person name="Holmer R."/>
            <person name="Bu F."/>
            <person name="Rutten L."/>
            <person name="Van Zeijl A."/>
            <person name="Liu W."/>
            <person name="Santuari L."/>
            <person name="Cao Q."/>
            <person name="Sharma T."/>
            <person name="Shen D."/>
            <person name="Roswanjaya Y."/>
            <person name="Wardhani T."/>
            <person name="Kalhor M.S."/>
            <person name="Jansen J."/>
            <person name="Van den Hoogen J."/>
            <person name="Gungor B."/>
            <person name="Hartog M."/>
            <person name="Hontelez J."/>
            <person name="Verver J."/>
            <person name="Yang W.-C."/>
            <person name="Schijlen E."/>
            <person name="Repin R."/>
            <person name="Schilthuizen M."/>
            <person name="Schranz E."/>
            <person name="Heidstra R."/>
            <person name="Miyata K."/>
            <person name="Fedorova E."/>
            <person name="Kohlen W."/>
            <person name="Bisseling T."/>
            <person name="Smit S."/>
            <person name="Geurts R."/>
        </authorList>
    </citation>
    <scope>NUCLEOTIDE SEQUENCE [LARGE SCALE GENOMIC DNA]</scope>
    <source>
        <strain evidence="3">cv. WU1-14</strain>
    </source>
</reference>
<dbReference type="AlphaFoldDB" id="A0A2P5BSJ8"/>
<evidence type="ECO:0008006" key="4">
    <source>
        <dbReference type="Google" id="ProtNLM"/>
    </source>
</evidence>
<comment type="caution">
    <text evidence="2">The sequence shown here is derived from an EMBL/GenBank/DDBJ whole genome shotgun (WGS) entry which is preliminary data.</text>
</comment>
<protein>
    <recommendedName>
        <fullName evidence="4">Transmembrane protein</fullName>
    </recommendedName>
</protein>
<keyword evidence="1" id="KW-0812">Transmembrane</keyword>
<gene>
    <name evidence="2" type="ORF">PanWU01x14_214350</name>
</gene>
<name>A0A2P5BSJ8_PARAD</name>
<sequence length="118" mass="13867">MGNGDSRVGFCFFFLVLGFFFRSREKMRSKMEILELGFASFLLFWNFLLGREGNSKGLWRGENNWWLSLMLGGRTRGSFLRLNVLQTRGWFRCEEGTVWTLNLICVLVEDSKFNPCWS</sequence>
<evidence type="ECO:0000313" key="2">
    <source>
        <dbReference type="EMBL" id="PON51735.1"/>
    </source>
</evidence>
<evidence type="ECO:0000313" key="3">
    <source>
        <dbReference type="Proteomes" id="UP000237105"/>
    </source>
</evidence>
<keyword evidence="1" id="KW-0472">Membrane</keyword>
<dbReference type="EMBL" id="JXTB01000229">
    <property type="protein sequence ID" value="PON51735.1"/>
    <property type="molecule type" value="Genomic_DNA"/>
</dbReference>
<proteinExistence type="predicted"/>
<keyword evidence="3" id="KW-1185">Reference proteome</keyword>
<dbReference type="Proteomes" id="UP000237105">
    <property type="component" value="Unassembled WGS sequence"/>
</dbReference>
<organism evidence="2 3">
    <name type="scientific">Parasponia andersonii</name>
    <name type="common">Sponia andersonii</name>
    <dbReference type="NCBI Taxonomy" id="3476"/>
    <lineage>
        <taxon>Eukaryota</taxon>
        <taxon>Viridiplantae</taxon>
        <taxon>Streptophyta</taxon>
        <taxon>Embryophyta</taxon>
        <taxon>Tracheophyta</taxon>
        <taxon>Spermatophyta</taxon>
        <taxon>Magnoliopsida</taxon>
        <taxon>eudicotyledons</taxon>
        <taxon>Gunneridae</taxon>
        <taxon>Pentapetalae</taxon>
        <taxon>rosids</taxon>
        <taxon>fabids</taxon>
        <taxon>Rosales</taxon>
        <taxon>Cannabaceae</taxon>
        <taxon>Parasponia</taxon>
    </lineage>
</organism>
<evidence type="ECO:0000256" key="1">
    <source>
        <dbReference type="SAM" id="Phobius"/>
    </source>
</evidence>
<keyword evidence="1" id="KW-1133">Transmembrane helix</keyword>
<accession>A0A2P5BSJ8</accession>
<feature type="transmembrane region" description="Helical" evidence="1">
    <location>
        <begin position="6"/>
        <end position="21"/>
    </location>
</feature>